<dbReference type="SUPFAM" id="SSF53756">
    <property type="entry name" value="UDP-Glycosyltransferase/glycogen phosphorylase"/>
    <property type="match status" value="1"/>
</dbReference>
<dbReference type="InterPro" id="IPR001296">
    <property type="entry name" value="Glyco_trans_1"/>
</dbReference>
<feature type="transmembrane region" description="Helical" evidence="6">
    <location>
        <begin position="84"/>
        <end position="103"/>
    </location>
</feature>
<accession>A0A3D9KXC7</accession>
<dbReference type="GO" id="GO:0016765">
    <property type="term" value="F:transferase activity, transferring alkyl or aryl (other than methyl) groups"/>
    <property type="evidence" value="ECO:0007669"/>
    <property type="project" value="InterPro"/>
</dbReference>
<keyword evidence="4 6" id="KW-1133">Transmembrane helix</keyword>
<dbReference type="EMBL" id="QREG01000031">
    <property type="protein sequence ID" value="RED92305.1"/>
    <property type="molecule type" value="Genomic_DNA"/>
</dbReference>
<feature type="transmembrane region" description="Helical" evidence="6">
    <location>
        <begin position="143"/>
        <end position="162"/>
    </location>
</feature>
<dbReference type="Pfam" id="PF00534">
    <property type="entry name" value="Glycos_transf_1"/>
    <property type="match status" value="1"/>
</dbReference>
<feature type="transmembrane region" description="Helical" evidence="6">
    <location>
        <begin position="39"/>
        <end position="60"/>
    </location>
</feature>
<feature type="transmembrane region" description="Helical" evidence="6">
    <location>
        <begin position="273"/>
        <end position="299"/>
    </location>
</feature>
<evidence type="ECO:0000259" key="7">
    <source>
        <dbReference type="Pfam" id="PF00534"/>
    </source>
</evidence>
<comment type="subcellular location">
    <subcellularLocation>
        <location evidence="1">Membrane</location>
        <topology evidence="1">Multi-pass membrane protein</topology>
    </subcellularLocation>
</comment>
<protein>
    <submittedName>
        <fullName evidence="8">Glycosyltransferase involved in cell wall biosynthesis</fullName>
    </submittedName>
</protein>
<dbReference type="Proteomes" id="UP000256779">
    <property type="component" value="Unassembled WGS sequence"/>
</dbReference>
<feature type="transmembrane region" description="Helical" evidence="6">
    <location>
        <begin position="174"/>
        <end position="192"/>
    </location>
</feature>
<evidence type="ECO:0000256" key="1">
    <source>
        <dbReference type="ARBA" id="ARBA00004141"/>
    </source>
</evidence>
<dbReference type="GO" id="GO:0016757">
    <property type="term" value="F:glycosyltransferase activity"/>
    <property type="evidence" value="ECO:0007669"/>
    <property type="project" value="InterPro"/>
</dbReference>
<feature type="domain" description="Glycosyl transferase family 1" evidence="7">
    <location>
        <begin position="511"/>
        <end position="681"/>
    </location>
</feature>
<comment type="caution">
    <text evidence="8">The sequence shown here is derived from an EMBL/GenBank/DDBJ whole genome shotgun (WGS) entry which is preliminary data.</text>
</comment>
<dbReference type="Gene3D" id="3.40.50.2000">
    <property type="entry name" value="Glycogen Phosphorylase B"/>
    <property type="match status" value="2"/>
</dbReference>
<keyword evidence="5 6" id="KW-0472">Membrane</keyword>
<organism evidence="8 9">
    <name type="scientific">Marinoscillum furvescens DSM 4134</name>
    <dbReference type="NCBI Taxonomy" id="1122208"/>
    <lineage>
        <taxon>Bacteria</taxon>
        <taxon>Pseudomonadati</taxon>
        <taxon>Bacteroidota</taxon>
        <taxon>Cytophagia</taxon>
        <taxon>Cytophagales</taxon>
        <taxon>Reichenbachiellaceae</taxon>
        <taxon>Marinoscillum</taxon>
    </lineage>
</organism>
<dbReference type="InterPro" id="IPR050194">
    <property type="entry name" value="Glycosyltransferase_grp1"/>
</dbReference>
<feature type="transmembrane region" description="Helical" evidence="6">
    <location>
        <begin position="109"/>
        <end position="131"/>
    </location>
</feature>
<dbReference type="Pfam" id="PF01040">
    <property type="entry name" value="UbiA"/>
    <property type="match status" value="1"/>
</dbReference>
<dbReference type="PANTHER" id="PTHR45947:SF3">
    <property type="entry name" value="SULFOQUINOVOSYL TRANSFERASE SQD2"/>
    <property type="match status" value="1"/>
</dbReference>
<dbReference type="AlphaFoldDB" id="A0A3D9KXC7"/>
<gene>
    <name evidence="8" type="ORF">C7460_13119</name>
</gene>
<dbReference type="PANTHER" id="PTHR45947">
    <property type="entry name" value="SULFOQUINOVOSYL TRANSFERASE SQD2"/>
    <property type="match status" value="1"/>
</dbReference>
<evidence type="ECO:0000256" key="3">
    <source>
        <dbReference type="ARBA" id="ARBA00022692"/>
    </source>
</evidence>
<dbReference type="InterPro" id="IPR044878">
    <property type="entry name" value="UbiA_sf"/>
</dbReference>
<evidence type="ECO:0000256" key="5">
    <source>
        <dbReference type="ARBA" id="ARBA00023136"/>
    </source>
</evidence>
<reference evidence="8 9" key="1">
    <citation type="submission" date="2018-07" db="EMBL/GenBank/DDBJ databases">
        <title>Genomic Encyclopedia of Type Strains, Phase IV (KMG-IV): sequencing the most valuable type-strain genomes for metagenomic binning, comparative biology and taxonomic classification.</title>
        <authorList>
            <person name="Goeker M."/>
        </authorList>
    </citation>
    <scope>NUCLEOTIDE SEQUENCE [LARGE SCALE GENOMIC DNA]</scope>
    <source>
        <strain evidence="8 9">DSM 4134</strain>
    </source>
</reference>
<feature type="transmembrane region" description="Helical" evidence="6">
    <location>
        <begin position="213"/>
        <end position="236"/>
    </location>
</feature>
<evidence type="ECO:0000256" key="4">
    <source>
        <dbReference type="ARBA" id="ARBA00022989"/>
    </source>
</evidence>
<feature type="transmembrane region" description="Helical" evidence="6">
    <location>
        <begin position="242"/>
        <end position="261"/>
    </location>
</feature>
<evidence type="ECO:0000256" key="6">
    <source>
        <dbReference type="SAM" id="Phobius"/>
    </source>
</evidence>
<keyword evidence="3 6" id="KW-0812">Transmembrane</keyword>
<keyword evidence="2" id="KW-1003">Cell membrane</keyword>
<evidence type="ECO:0000313" key="9">
    <source>
        <dbReference type="Proteomes" id="UP000256779"/>
    </source>
</evidence>
<dbReference type="RefSeq" id="WP_170148136.1">
    <property type="nucleotide sequence ID" value="NZ_QREG01000031.1"/>
</dbReference>
<evidence type="ECO:0000313" key="8">
    <source>
        <dbReference type="EMBL" id="RED92305.1"/>
    </source>
</evidence>
<evidence type="ECO:0000256" key="2">
    <source>
        <dbReference type="ARBA" id="ARBA00022475"/>
    </source>
</evidence>
<dbReference type="GO" id="GO:0016020">
    <property type="term" value="C:membrane"/>
    <property type="evidence" value="ECO:0007669"/>
    <property type="project" value="UniProtKB-SubCell"/>
</dbReference>
<feature type="transmembrane region" description="Helical" evidence="6">
    <location>
        <begin position="16"/>
        <end position="33"/>
    </location>
</feature>
<dbReference type="Gene3D" id="1.10.357.140">
    <property type="entry name" value="UbiA prenyltransferase"/>
    <property type="match status" value="1"/>
</dbReference>
<proteinExistence type="predicted"/>
<name>A0A3D9KXC7_MARFU</name>
<sequence>MVRFWSKLRLSEPWQYKAPIILSMIYGVVYAQQITPQHLLKWLTLSLVTIIGIAGLGYLSNDWADQKTDREHGKSNFFLSTSKTFQGIVALGLTLFALAPWFLFPTNALSLWLLGAELTAFGIYAFPPLRLKTHVFFAPIVDAFYAHVLPATLATHTFYLIAGESATWQTLVPTAFWQLFLGIRLFINHLVIDRPNDIHTHQTLATRYHSLKLRMACIVLLVAELFSLSVLLYHWLGPFACTAIFLGMLLTVIQHPVVYSFREHAAERFYKLGLPYMMLLALSFYNPWFLGFLAVHAVLFPNPLPSETYLWSEIRSFLSKPVNLIIYYFRRLVLLQDRPKAYQEYYPEYLRQRSNQEKMKQTGTVIIANLNKDKYSETYVRAYEEHLSHGIKLIHGGYPPTKTDQDETIIDLEAYLRQTKAKMVFAHFGPMAVSMLPVCLNTGIPLMAYFHAYDIHHRDQIECYKADYLQLFQHVHALLASSKEIYNKLVALGAPEKKVHYLPAYVALEKFASDRKSEPSFEVLAVGRFCTTKAPHLTLLAFAEVLKKAPNAQLTMVGDGELLETCITLATSLNIAQHVTFTGALSHEEIHQMMTRSSVFVQHSLTAPVTGDREGTPVAIMEAMASGLPVVSTDHAGIGELIEDGKTGFLVKEGDYSAMADRIATLLESPKLSAEIGTNASNAIRKHHEVANHMAIVSHLIDQLALK</sequence>
<keyword evidence="9" id="KW-1185">Reference proteome</keyword>
<dbReference type="InterPro" id="IPR000537">
    <property type="entry name" value="UbiA_prenyltransferase"/>
</dbReference>
<keyword evidence="8" id="KW-0808">Transferase</keyword>